<reference evidence="1 2" key="1">
    <citation type="submission" date="2024-01" db="EMBL/GenBank/DDBJ databases">
        <authorList>
            <person name="Waweru B."/>
        </authorList>
    </citation>
    <scope>NUCLEOTIDE SEQUENCE [LARGE SCALE GENOMIC DNA]</scope>
</reference>
<dbReference type="Proteomes" id="UP001314170">
    <property type="component" value="Unassembled WGS sequence"/>
</dbReference>
<comment type="caution">
    <text evidence="1">The sequence shown here is derived from an EMBL/GenBank/DDBJ whole genome shotgun (WGS) entry which is preliminary data.</text>
</comment>
<evidence type="ECO:0000313" key="2">
    <source>
        <dbReference type="Proteomes" id="UP001314170"/>
    </source>
</evidence>
<proteinExistence type="predicted"/>
<evidence type="ECO:0000313" key="1">
    <source>
        <dbReference type="EMBL" id="CAK7346486.1"/>
    </source>
</evidence>
<gene>
    <name evidence="1" type="ORF">DCAF_LOCUS19163</name>
</gene>
<sequence length="75" mass="8012">MITPHAWATRSTIHSNHVLPSRVLDGAHRNTLDTATDMVACQMRSTVEFGVVCEGDKEETSTADGIEDCGPGLNG</sequence>
<name>A0AAV1S7K5_9ROSI</name>
<organism evidence="1 2">
    <name type="scientific">Dovyalis caffra</name>
    <dbReference type="NCBI Taxonomy" id="77055"/>
    <lineage>
        <taxon>Eukaryota</taxon>
        <taxon>Viridiplantae</taxon>
        <taxon>Streptophyta</taxon>
        <taxon>Embryophyta</taxon>
        <taxon>Tracheophyta</taxon>
        <taxon>Spermatophyta</taxon>
        <taxon>Magnoliopsida</taxon>
        <taxon>eudicotyledons</taxon>
        <taxon>Gunneridae</taxon>
        <taxon>Pentapetalae</taxon>
        <taxon>rosids</taxon>
        <taxon>fabids</taxon>
        <taxon>Malpighiales</taxon>
        <taxon>Salicaceae</taxon>
        <taxon>Flacourtieae</taxon>
        <taxon>Dovyalis</taxon>
    </lineage>
</organism>
<dbReference type="AlphaFoldDB" id="A0AAV1S7K5"/>
<keyword evidence="2" id="KW-1185">Reference proteome</keyword>
<dbReference type="EMBL" id="CAWUPB010001173">
    <property type="protein sequence ID" value="CAK7346486.1"/>
    <property type="molecule type" value="Genomic_DNA"/>
</dbReference>
<accession>A0AAV1S7K5</accession>
<protein>
    <submittedName>
        <fullName evidence="1">Uncharacterized protein</fullName>
    </submittedName>
</protein>